<name>X0YVJ6_9ZZZZ</name>
<gene>
    <name evidence="1" type="ORF">S01H4_12134</name>
</gene>
<protein>
    <submittedName>
        <fullName evidence="1">Uncharacterized protein</fullName>
    </submittedName>
</protein>
<sequence>KKISKRAHQSYIKGVTPDDMGQFVGDYRLKFVPGKFSQ</sequence>
<dbReference type="EMBL" id="BART01005088">
    <property type="protein sequence ID" value="GAG60764.1"/>
    <property type="molecule type" value="Genomic_DNA"/>
</dbReference>
<reference evidence="1" key="1">
    <citation type="journal article" date="2014" name="Front. Microbiol.">
        <title>High frequency of phylogenetically diverse reductive dehalogenase-homologous genes in deep subseafloor sedimentary metagenomes.</title>
        <authorList>
            <person name="Kawai M."/>
            <person name="Futagami T."/>
            <person name="Toyoda A."/>
            <person name="Takaki Y."/>
            <person name="Nishi S."/>
            <person name="Hori S."/>
            <person name="Arai W."/>
            <person name="Tsubouchi T."/>
            <person name="Morono Y."/>
            <person name="Uchiyama I."/>
            <person name="Ito T."/>
            <person name="Fujiyama A."/>
            <person name="Inagaki F."/>
            <person name="Takami H."/>
        </authorList>
    </citation>
    <scope>NUCLEOTIDE SEQUENCE</scope>
    <source>
        <strain evidence="1">Expedition CK06-06</strain>
    </source>
</reference>
<proteinExistence type="predicted"/>
<evidence type="ECO:0000313" key="1">
    <source>
        <dbReference type="EMBL" id="GAG60764.1"/>
    </source>
</evidence>
<comment type="caution">
    <text evidence="1">The sequence shown here is derived from an EMBL/GenBank/DDBJ whole genome shotgun (WGS) entry which is preliminary data.</text>
</comment>
<dbReference type="AlphaFoldDB" id="X0YVJ6"/>
<accession>X0YVJ6</accession>
<feature type="non-terminal residue" evidence="1">
    <location>
        <position position="1"/>
    </location>
</feature>
<organism evidence="1">
    <name type="scientific">marine sediment metagenome</name>
    <dbReference type="NCBI Taxonomy" id="412755"/>
    <lineage>
        <taxon>unclassified sequences</taxon>
        <taxon>metagenomes</taxon>
        <taxon>ecological metagenomes</taxon>
    </lineage>
</organism>